<dbReference type="AlphaFoldDB" id="R7SL37"/>
<dbReference type="RefSeq" id="XP_007370362.1">
    <property type="nucleotide sequence ID" value="XM_007370300.1"/>
</dbReference>
<organism evidence="1 2">
    <name type="scientific">Dichomitus squalens (strain LYAD-421)</name>
    <name type="common">Western red white-rot fungus</name>
    <dbReference type="NCBI Taxonomy" id="732165"/>
    <lineage>
        <taxon>Eukaryota</taxon>
        <taxon>Fungi</taxon>
        <taxon>Dikarya</taxon>
        <taxon>Basidiomycota</taxon>
        <taxon>Agaricomycotina</taxon>
        <taxon>Agaricomycetes</taxon>
        <taxon>Polyporales</taxon>
        <taxon>Polyporaceae</taxon>
        <taxon>Dichomitus</taxon>
    </lineage>
</organism>
<gene>
    <name evidence="1" type="ORF">DICSQDRAFT_140805</name>
</gene>
<protein>
    <submittedName>
        <fullName evidence="1">Uncharacterized protein</fullName>
    </submittedName>
</protein>
<reference evidence="1 2" key="1">
    <citation type="journal article" date="2012" name="Science">
        <title>The Paleozoic origin of enzymatic lignin decomposition reconstructed from 31 fungal genomes.</title>
        <authorList>
            <person name="Floudas D."/>
            <person name="Binder M."/>
            <person name="Riley R."/>
            <person name="Barry K."/>
            <person name="Blanchette R.A."/>
            <person name="Henrissat B."/>
            <person name="Martinez A.T."/>
            <person name="Otillar R."/>
            <person name="Spatafora J.W."/>
            <person name="Yadav J.S."/>
            <person name="Aerts A."/>
            <person name="Benoit I."/>
            <person name="Boyd A."/>
            <person name="Carlson A."/>
            <person name="Copeland A."/>
            <person name="Coutinho P.M."/>
            <person name="de Vries R.P."/>
            <person name="Ferreira P."/>
            <person name="Findley K."/>
            <person name="Foster B."/>
            <person name="Gaskell J."/>
            <person name="Glotzer D."/>
            <person name="Gorecki P."/>
            <person name="Heitman J."/>
            <person name="Hesse C."/>
            <person name="Hori C."/>
            <person name="Igarashi K."/>
            <person name="Jurgens J.A."/>
            <person name="Kallen N."/>
            <person name="Kersten P."/>
            <person name="Kohler A."/>
            <person name="Kuees U."/>
            <person name="Kumar T.K.A."/>
            <person name="Kuo A."/>
            <person name="LaButti K."/>
            <person name="Larrondo L.F."/>
            <person name="Lindquist E."/>
            <person name="Ling A."/>
            <person name="Lombard V."/>
            <person name="Lucas S."/>
            <person name="Lundell T."/>
            <person name="Martin R."/>
            <person name="McLaughlin D.J."/>
            <person name="Morgenstern I."/>
            <person name="Morin E."/>
            <person name="Murat C."/>
            <person name="Nagy L.G."/>
            <person name="Nolan M."/>
            <person name="Ohm R.A."/>
            <person name="Patyshakuliyeva A."/>
            <person name="Rokas A."/>
            <person name="Ruiz-Duenas F.J."/>
            <person name="Sabat G."/>
            <person name="Salamov A."/>
            <person name="Samejima M."/>
            <person name="Schmutz J."/>
            <person name="Slot J.C."/>
            <person name="St John F."/>
            <person name="Stenlid J."/>
            <person name="Sun H."/>
            <person name="Sun S."/>
            <person name="Syed K."/>
            <person name="Tsang A."/>
            <person name="Wiebenga A."/>
            <person name="Young D."/>
            <person name="Pisabarro A."/>
            <person name="Eastwood D.C."/>
            <person name="Martin F."/>
            <person name="Cullen D."/>
            <person name="Grigoriev I.V."/>
            <person name="Hibbett D.S."/>
        </authorList>
    </citation>
    <scope>NUCLEOTIDE SEQUENCE [LARGE SCALE GENOMIC DNA]</scope>
    <source>
        <strain evidence="1 2">LYAD-421 SS1</strain>
    </source>
</reference>
<sequence>MQFVPYSSYCDVCRLPVFARPAPDPPRLRHGQARVPRRPLHAAHDRLNREHGFLMGPHAPHLDKPPAEVYPLAASCAACKTDASAQDDMKRCSACRMTRCVFLSRAPARRLPSFSLLPRPVRGGARDRTCGTQRSS</sequence>
<name>R7SL37_DICSQ</name>
<dbReference type="KEGG" id="dsq:DICSQDRAFT_140805"/>
<evidence type="ECO:0000313" key="1">
    <source>
        <dbReference type="EMBL" id="EJF56871.1"/>
    </source>
</evidence>
<dbReference type="Proteomes" id="UP000053319">
    <property type="component" value="Unassembled WGS sequence"/>
</dbReference>
<dbReference type="OrthoDB" id="9922773at2759"/>
<evidence type="ECO:0000313" key="2">
    <source>
        <dbReference type="Proteomes" id="UP000053319"/>
    </source>
</evidence>
<dbReference type="EMBL" id="JH719461">
    <property type="protein sequence ID" value="EJF56871.1"/>
    <property type="molecule type" value="Genomic_DNA"/>
</dbReference>
<dbReference type="GeneID" id="18836073"/>
<dbReference type="HOGENOM" id="CLU_1875377_0_0_1"/>
<proteinExistence type="predicted"/>
<accession>R7SL37</accession>